<gene>
    <name evidence="7" type="ORF">GO755_06710</name>
</gene>
<evidence type="ECO:0000313" key="8">
    <source>
        <dbReference type="Proteomes" id="UP000436006"/>
    </source>
</evidence>
<dbReference type="InterPro" id="IPR004358">
    <property type="entry name" value="Sig_transdc_His_kin-like_C"/>
</dbReference>
<keyword evidence="3" id="KW-0808">Transferase</keyword>
<evidence type="ECO:0000256" key="4">
    <source>
        <dbReference type="ARBA" id="ARBA00022777"/>
    </source>
</evidence>
<evidence type="ECO:0000256" key="5">
    <source>
        <dbReference type="ARBA" id="ARBA00023012"/>
    </source>
</evidence>
<dbReference type="Gene3D" id="3.30.565.10">
    <property type="entry name" value="Histidine kinase-like ATPase, C-terminal domain"/>
    <property type="match status" value="1"/>
</dbReference>
<dbReference type="InterPro" id="IPR005467">
    <property type="entry name" value="His_kinase_dom"/>
</dbReference>
<dbReference type="InterPro" id="IPR003594">
    <property type="entry name" value="HATPase_dom"/>
</dbReference>
<organism evidence="7 8">
    <name type="scientific">Spirosoma arboris</name>
    <dbReference type="NCBI Taxonomy" id="2682092"/>
    <lineage>
        <taxon>Bacteria</taxon>
        <taxon>Pseudomonadati</taxon>
        <taxon>Bacteroidota</taxon>
        <taxon>Cytophagia</taxon>
        <taxon>Cytophagales</taxon>
        <taxon>Cytophagaceae</taxon>
        <taxon>Spirosoma</taxon>
    </lineage>
</organism>
<dbReference type="Pfam" id="PF02518">
    <property type="entry name" value="HATPase_c"/>
    <property type="match status" value="1"/>
</dbReference>
<keyword evidence="5" id="KW-0902">Two-component regulatory system</keyword>
<dbReference type="PROSITE" id="PS50109">
    <property type="entry name" value="HIS_KIN"/>
    <property type="match status" value="1"/>
</dbReference>
<dbReference type="AlphaFoldDB" id="A0A7K1S807"/>
<dbReference type="GO" id="GO:0000160">
    <property type="term" value="P:phosphorelay signal transduction system"/>
    <property type="evidence" value="ECO:0007669"/>
    <property type="project" value="UniProtKB-KW"/>
</dbReference>
<proteinExistence type="predicted"/>
<name>A0A7K1S807_9BACT</name>
<dbReference type="Proteomes" id="UP000436006">
    <property type="component" value="Unassembled WGS sequence"/>
</dbReference>
<dbReference type="PRINTS" id="PR00344">
    <property type="entry name" value="BCTRLSENSOR"/>
</dbReference>
<reference evidence="7 8" key="1">
    <citation type="submission" date="2019-12" db="EMBL/GenBank/DDBJ databases">
        <title>Spirosoma sp. HMF4905 genome sequencing and assembly.</title>
        <authorList>
            <person name="Kang H."/>
            <person name="Cha I."/>
            <person name="Kim H."/>
            <person name="Joh K."/>
        </authorList>
    </citation>
    <scope>NUCLEOTIDE SEQUENCE [LARGE SCALE GENOMIC DNA]</scope>
    <source>
        <strain evidence="7 8">HMF4905</strain>
    </source>
</reference>
<evidence type="ECO:0000313" key="7">
    <source>
        <dbReference type="EMBL" id="MVM29716.1"/>
    </source>
</evidence>
<comment type="caution">
    <text evidence="7">The sequence shown here is derived from an EMBL/GenBank/DDBJ whole genome shotgun (WGS) entry which is preliminary data.</text>
</comment>
<dbReference type="SMART" id="SM00387">
    <property type="entry name" value="HATPase_c"/>
    <property type="match status" value="1"/>
</dbReference>
<evidence type="ECO:0000256" key="1">
    <source>
        <dbReference type="ARBA" id="ARBA00000085"/>
    </source>
</evidence>
<feature type="domain" description="Histidine kinase" evidence="6">
    <location>
        <begin position="240"/>
        <end position="409"/>
    </location>
</feature>
<evidence type="ECO:0000259" key="6">
    <source>
        <dbReference type="PROSITE" id="PS50109"/>
    </source>
</evidence>
<comment type="catalytic activity">
    <reaction evidence="1">
        <text>ATP + protein L-histidine = ADP + protein N-phospho-L-histidine.</text>
        <dbReference type="EC" id="2.7.13.3"/>
    </reaction>
</comment>
<accession>A0A7K1S807</accession>
<evidence type="ECO:0000256" key="2">
    <source>
        <dbReference type="ARBA" id="ARBA00012438"/>
    </source>
</evidence>
<dbReference type="EC" id="2.7.13.3" evidence="2"/>
<evidence type="ECO:0000256" key="3">
    <source>
        <dbReference type="ARBA" id="ARBA00022679"/>
    </source>
</evidence>
<keyword evidence="8" id="KW-1185">Reference proteome</keyword>
<dbReference type="InterPro" id="IPR036890">
    <property type="entry name" value="HATPase_C_sf"/>
</dbReference>
<dbReference type="GO" id="GO:0004673">
    <property type="term" value="F:protein histidine kinase activity"/>
    <property type="evidence" value="ECO:0007669"/>
    <property type="project" value="UniProtKB-EC"/>
</dbReference>
<dbReference type="PANTHER" id="PTHR43711:SF1">
    <property type="entry name" value="HISTIDINE KINASE 1"/>
    <property type="match status" value="1"/>
</dbReference>
<keyword evidence="4" id="KW-0418">Kinase</keyword>
<sequence>MQAVANSNELKLRTIMKNAPLGLIEINQAGTILEANLYGEAWLKVIRSAFHIKDDNLFILLEQIGFTSLNKIRNFPQAEGLILLNELVSLSLPNDLQATQKYYTFTVTKFDHDCIMFSLEDITQRHLEDKKRQDAELGKAIAQSKLEIASGVLHDIGNAVVGFGSYLTRIRRSVDQNSLDNLTNLTLFIERQQASMATAMGSDKAAAVVTMLKGIAQTQKDSQHELRKYITEQLNIITHIQEILAIQRQYVAGNDTQERKPVNLRSVLNDCMAMLFASIDKRGIAVSLDLPDEMPILKGDRTKLMQVFLNLLKNSIEAIDITASNKLITVRIEIQSPWMIVTIRDTGNGFNEETGQALFTREFTTKTSGSGLGLYNCKTIIESHSGSIQLTSPGLGQGALATVQLVTEN</sequence>
<dbReference type="SUPFAM" id="SSF55874">
    <property type="entry name" value="ATPase domain of HSP90 chaperone/DNA topoisomerase II/histidine kinase"/>
    <property type="match status" value="1"/>
</dbReference>
<dbReference type="RefSeq" id="WP_157583948.1">
    <property type="nucleotide sequence ID" value="NZ_WPIN01000002.1"/>
</dbReference>
<dbReference type="InterPro" id="IPR050736">
    <property type="entry name" value="Sensor_HK_Regulatory"/>
</dbReference>
<dbReference type="EMBL" id="WPIN01000002">
    <property type="protein sequence ID" value="MVM29716.1"/>
    <property type="molecule type" value="Genomic_DNA"/>
</dbReference>
<protein>
    <recommendedName>
        <fullName evidence="2">histidine kinase</fullName>
        <ecNumber evidence="2">2.7.13.3</ecNumber>
    </recommendedName>
</protein>
<dbReference type="PANTHER" id="PTHR43711">
    <property type="entry name" value="TWO-COMPONENT HISTIDINE KINASE"/>
    <property type="match status" value="1"/>
</dbReference>